<dbReference type="InterPro" id="IPR036047">
    <property type="entry name" value="F-box-like_dom_sf"/>
</dbReference>
<dbReference type="OMA" id="ELANWHT"/>
<organism evidence="2 3">
    <name type="scientific">Pyronema omphalodes (strain CBS 100304)</name>
    <name type="common">Pyronema confluens</name>
    <dbReference type="NCBI Taxonomy" id="1076935"/>
    <lineage>
        <taxon>Eukaryota</taxon>
        <taxon>Fungi</taxon>
        <taxon>Dikarya</taxon>
        <taxon>Ascomycota</taxon>
        <taxon>Pezizomycotina</taxon>
        <taxon>Pezizomycetes</taxon>
        <taxon>Pezizales</taxon>
        <taxon>Pyronemataceae</taxon>
        <taxon>Pyronema</taxon>
    </lineage>
</organism>
<dbReference type="Pfam" id="PF00646">
    <property type="entry name" value="F-box"/>
    <property type="match status" value="1"/>
</dbReference>
<evidence type="ECO:0000313" key="3">
    <source>
        <dbReference type="Proteomes" id="UP000018144"/>
    </source>
</evidence>
<dbReference type="Proteomes" id="UP000018144">
    <property type="component" value="Unassembled WGS sequence"/>
</dbReference>
<keyword evidence="3" id="KW-1185">Reference proteome</keyword>
<dbReference type="Gene3D" id="1.20.1280.50">
    <property type="match status" value="1"/>
</dbReference>
<evidence type="ECO:0000313" key="2">
    <source>
        <dbReference type="EMBL" id="CCX29791.1"/>
    </source>
</evidence>
<protein>
    <recommendedName>
        <fullName evidence="1">F-box domain-containing protein</fullName>
    </recommendedName>
</protein>
<dbReference type="EMBL" id="HF935354">
    <property type="protein sequence ID" value="CCX29791.1"/>
    <property type="molecule type" value="Genomic_DNA"/>
</dbReference>
<dbReference type="AlphaFoldDB" id="U4LR90"/>
<dbReference type="PROSITE" id="PS50181">
    <property type="entry name" value="FBOX"/>
    <property type="match status" value="1"/>
</dbReference>
<sequence>MVNQTHQVVSTPSLINIPIELTEMILENLDSTDLMSLRCVSRSFRALFTSEGICTTAFRTFFPFSYARYKEEPGNNDNFDTVYRRHYRWKSGRPSNVEHVQHDPENLIGPYGSMPCCRRSWAVNSDVLIYTDAPAGVVVLKELGKNYGTEDIRVDLEELLGVPLKGTYQRLGGKAGSGIHARHGVLLVTKSIDAPIKRSEATNFLFVDQLKKVELANWHTSFIEYFLTFSPNEFAPYPSSELIREFLGTSASDYGADCECPTLCATFSLHPDNRGSLLHTWVDFQGRSLSRIALNKFYVISATHGWSTRLNGFIYPTSAHPGLRFVLCLNLDILQHSTGHFKIAPDTKGKCFFVYYSETLSIDEITGHREEIPVVEVFSVPQFDPITGGWSGIQVLKRVQLRSILNHTRIYFAEFDFEECFDFDAEERDWHGIPGMKKKKGGEFDVVRVRYWDPVLSACSDSVVPIRSVTWDISSKPWPLQQSLQGQEKLSGGGLEYGSSSYGSINNVIDFDDIYPPPTYYYFGNEQIPTLRWLSNPGVIDLEREEYEGNIAVTDVPEKLFDTGSNAWYLYDTYSSNQNYINASVFLRSEDGIIELVPPGKQDDNPYPKNPGTDDADFVPNGTFYGSPRYVISWKVTHGRDGDPWELTPDYRGRRYIVFRRGKIIDGLYKTFDSIMILRFD</sequence>
<dbReference type="SMART" id="SM00256">
    <property type="entry name" value="FBOX"/>
    <property type="match status" value="1"/>
</dbReference>
<feature type="domain" description="F-box" evidence="1">
    <location>
        <begin position="11"/>
        <end position="61"/>
    </location>
</feature>
<accession>U4LR90</accession>
<reference evidence="2 3" key="1">
    <citation type="journal article" date="2013" name="PLoS Genet.">
        <title>The genome and development-dependent transcriptomes of Pyronema confluens: a window into fungal evolution.</title>
        <authorList>
            <person name="Traeger S."/>
            <person name="Altegoer F."/>
            <person name="Freitag M."/>
            <person name="Gabaldon T."/>
            <person name="Kempken F."/>
            <person name="Kumar A."/>
            <person name="Marcet-Houben M."/>
            <person name="Poggeler S."/>
            <person name="Stajich J.E."/>
            <person name="Nowrousian M."/>
        </authorList>
    </citation>
    <scope>NUCLEOTIDE SEQUENCE [LARGE SCALE GENOMIC DNA]</scope>
    <source>
        <strain evidence="3">CBS 100304</strain>
        <tissue evidence="2">Vegetative mycelium</tissue>
    </source>
</reference>
<dbReference type="SUPFAM" id="SSF81383">
    <property type="entry name" value="F-box domain"/>
    <property type="match status" value="1"/>
</dbReference>
<proteinExistence type="predicted"/>
<name>U4LR90_PYROM</name>
<dbReference type="OrthoDB" id="5309534at2759"/>
<evidence type="ECO:0000259" key="1">
    <source>
        <dbReference type="PROSITE" id="PS50181"/>
    </source>
</evidence>
<gene>
    <name evidence="2" type="ORF">PCON_07117</name>
</gene>
<dbReference type="InterPro" id="IPR001810">
    <property type="entry name" value="F-box_dom"/>
</dbReference>